<dbReference type="PROSITE" id="PS00211">
    <property type="entry name" value="ABC_TRANSPORTER_1"/>
    <property type="match status" value="1"/>
</dbReference>
<keyword evidence="1" id="KW-0813">Transport</keyword>
<evidence type="ECO:0000256" key="1">
    <source>
        <dbReference type="ARBA" id="ARBA00022448"/>
    </source>
</evidence>
<evidence type="ECO:0000313" key="5">
    <source>
        <dbReference type="EMBL" id="AEA45553.1"/>
    </source>
</evidence>
<dbReference type="InterPro" id="IPR003439">
    <property type="entry name" value="ABC_transporter-like_ATP-bd"/>
</dbReference>
<dbReference type="SUPFAM" id="SSF52540">
    <property type="entry name" value="P-loop containing nucleoside triphosphate hydrolases"/>
    <property type="match status" value="1"/>
</dbReference>
<dbReference type="InterPro" id="IPR027417">
    <property type="entry name" value="P-loop_NTPase"/>
</dbReference>
<dbReference type="PROSITE" id="PS50893">
    <property type="entry name" value="ABC_TRANSPORTER_2"/>
    <property type="match status" value="1"/>
</dbReference>
<dbReference type="GO" id="GO:0005524">
    <property type="term" value="F:ATP binding"/>
    <property type="evidence" value="ECO:0007669"/>
    <property type="project" value="UniProtKB-KW"/>
</dbReference>
<dbReference type="EMBL" id="CP002542">
    <property type="protein sequence ID" value="AEA45553.1"/>
    <property type="molecule type" value="Genomic_DNA"/>
</dbReference>
<sequence length="312" mass="35121">MLSLDTLYFSYSKEHQVLKGISLELKPGEVFGIVGSSGGGKSTFLKIVAGLLDATKGSVSWNGTQVKGPSQKLVPGHEEIQLVNQNFSLDLFHTVKENVLLKILHLPEKARLQFCYELLDLVELTHIEDQQARFISGGEQQRLAIARALAMESEVLLLDEPFSHLDAHLRLKIGAYIKQLIEIRNTLCILVSHEGAEVMQWCSKIGFLDKGKLTRVDSPHEFYFNPTSFNEGAYFGELNEVKEGKTKILFRPCEYKAVEKGGIEVEFMDAVFFGAYWKSFFRTNNGETLVLYANKSLKKIKRIGLKKKSTKA</sequence>
<dbReference type="STRING" id="755732.Fluta_3584"/>
<dbReference type="RefSeq" id="WP_013688320.1">
    <property type="nucleotide sequence ID" value="NC_015321.1"/>
</dbReference>
<reference evidence="6" key="2">
    <citation type="submission" date="2011-02" db="EMBL/GenBank/DDBJ databases">
        <title>The complete genome of Fluviicola taffensis DSM 16823.</title>
        <authorList>
            <consortium name="US DOE Joint Genome Institute (JGI-PGF)"/>
            <person name="Lucas S."/>
            <person name="Copeland A."/>
            <person name="Lapidus A."/>
            <person name="Bruce D."/>
            <person name="Goodwin L."/>
            <person name="Pitluck S."/>
            <person name="Kyrpides N."/>
            <person name="Mavromatis K."/>
            <person name="Ivanova N."/>
            <person name="Mikhailova N."/>
            <person name="Pagani I."/>
            <person name="Chertkov O."/>
            <person name="Detter J.C."/>
            <person name="Han C."/>
            <person name="Tapia R."/>
            <person name="Land M."/>
            <person name="Hauser L."/>
            <person name="Markowitz V."/>
            <person name="Cheng J.-F."/>
            <person name="Hugenholtz P."/>
            <person name="Woyke T."/>
            <person name="Wu D."/>
            <person name="Tindall B."/>
            <person name="Pomrenke H.G."/>
            <person name="Brambilla E."/>
            <person name="Klenk H.-P."/>
            <person name="Eisen J.A."/>
        </authorList>
    </citation>
    <scope>NUCLEOTIDE SEQUENCE [LARGE SCALE GENOMIC DNA]</scope>
    <source>
        <strain evidence="6">DSM 16823 / RW262 / RW262</strain>
    </source>
</reference>
<name>F2IDY9_FLUTR</name>
<proteinExistence type="predicted"/>
<dbReference type="AlphaFoldDB" id="F2IDY9"/>
<keyword evidence="3" id="KW-0067">ATP-binding</keyword>
<evidence type="ECO:0000313" key="6">
    <source>
        <dbReference type="Proteomes" id="UP000007463"/>
    </source>
</evidence>
<organism evidence="5 6">
    <name type="scientific">Fluviicola taffensis (strain DSM 16823 / NCIMB 13979 / RW262)</name>
    <dbReference type="NCBI Taxonomy" id="755732"/>
    <lineage>
        <taxon>Bacteria</taxon>
        <taxon>Pseudomonadati</taxon>
        <taxon>Bacteroidota</taxon>
        <taxon>Flavobacteriia</taxon>
        <taxon>Flavobacteriales</taxon>
        <taxon>Crocinitomicaceae</taxon>
        <taxon>Fluviicola</taxon>
    </lineage>
</organism>
<evidence type="ECO:0000259" key="4">
    <source>
        <dbReference type="PROSITE" id="PS50893"/>
    </source>
</evidence>
<dbReference type="HOGENOM" id="CLU_000604_1_1_10"/>
<protein>
    <submittedName>
        <fullName evidence="5">Fe(3+)-transporting ATPase</fullName>
    </submittedName>
</protein>
<feature type="domain" description="ABC transporter" evidence="4">
    <location>
        <begin position="2"/>
        <end position="235"/>
    </location>
</feature>
<dbReference type="PANTHER" id="PTHR42781">
    <property type="entry name" value="SPERMIDINE/PUTRESCINE IMPORT ATP-BINDING PROTEIN POTA"/>
    <property type="match status" value="1"/>
</dbReference>
<dbReference type="InterPro" id="IPR050093">
    <property type="entry name" value="ABC_SmlMolc_Importer"/>
</dbReference>
<dbReference type="InterPro" id="IPR017871">
    <property type="entry name" value="ABC_transporter-like_CS"/>
</dbReference>
<evidence type="ECO:0000256" key="3">
    <source>
        <dbReference type="ARBA" id="ARBA00022840"/>
    </source>
</evidence>
<dbReference type="OrthoDB" id="9802264at2"/>
<gene>
    <name evidence="5" type="ordered locus">Fluta_3584</name>
</gene>
<dbReference type="GO" id="GO:0016887">
    <property type="term" value="F:ATP hydrolysis activity"/>
    <property type="evidence" value="ECO:0007669"/>
    <property type="project" value="InterPro"/>
</dbReference>
<dbReference type="Gene3D" id="3.40.50.300">
    <property type="entry name" value="P-loop containing nucleotide triphosphate hydrolases"/>
    <property type="match status" value="1"/>
</dbReference>
<reference evidence="5 6" key="1">
    <citation type="journal article" date="2011" name="Stand. Genomic Sci.">
        <title>Complete genome sequence of the gliding freshwater bacterium Fluviicola taffensis type strain (RW262).</title>
        <authorList>
            <person name="Woyke T."/>
            <person name="Chertkov O."/>
            <person name="Lapidus A."/>
            <person name="Nolan M."/>
            <person name="Lucas S."/>
            <person name="Del Rio T.G."/>
            <person name="Tice H."/>
            <person name="Cheng J.F."/>
            <person name="Tapia R."/>
            <person name="Han C."/>
            <person name="Goodwin L."/>
            <person name="Pitluck S."/>
            <person name="Liolios K."/>
            <person name="Pagani I."/>
            <person name="Ivanova N."/>
            <person name="Huntemann M."/>
            <person name="Mavromatis K."/>
            <person name="Mikhailova N."/>
            <person name="Pati A."/>
            <person name="Chen A."/>
            <person name="Palaniappan K."/>
            <person name="Land M."/>
            <person name="Hauser L."/>
            <person name="Brambilla E.M."/>
            <person name="Rohde M."/>
            <person name="Mwirichia R."/>
            <person name="Sikorski J."/>
            <person name="Tindall B.J."/>
            <person name="Goker M."/>
            <person name="Bristow J."/>
            <person name="Eisen J.A."/>
            <person name="Markowitz V."/>
            <person name="Hugenholtz P."/>
            <person name="Klenk H.P."/>
            <person name="Kyrpides N.C."/>
        </authorList>
    </citation>
    <scope>NUCLEOTIDE SEQUENCE [LARGE SCALE GENOMIC DNA]</scope>
    <source>
        <strain evidence="6">DSM 16823 / RW262 / RW262</strain>
    </source>
</reference>
<dbReference type="SMART" id="SM00382">
    <property type="entry name" value="AAA"/>
    <property type="match status" value="1"/>
</dbReference>
<dbReference type="KEGG" id="fte:Fluta_3584"/>
<dbReference type="InterPro" id="IPR003593">
    <property type="entry name" value="AAA+_ATPase"/>
</dbReference>
<dbReference type="PANTHER" id="PTHR42781:SF4">
    <property type="entry name" value="SPERMIDINE_PUTRESCINE IMPORT ATP-BINDING PROTEIN POTA"/>
    <property type="match status" value="1"/>
</dbReference>
<dbReference type="Proteomes" id="UP000007463">
    <property type="component" value="Chromosome"/>
</dbReference>
<dbReference type="eggNOG" id="COG3842">
    <property type="taxonomic scope" value="Bacteria"/>
</dbReference>
<evidence type="ECO:0000256" key="2">
    <source>
        <dbReference type="ARBA" id="ARBA00022741"/>
    </source>
</evidence>
<keyword evidence="6" id="KW-1185">Reference proteome</keyword>
<accession>F2IDY9</accession>
<dbReference type="Pfam" id="PF00005">
    <property type="entry name" value="ABC_tran"/>
    <property type="match status" value="1"/>
</dbReference>
<keyword evidence="2" id="KW-0547">Nucleotide-binding</keyword>